<dbReference type="InterPro" id="IPR031220">
    <property type="entry name" value="XAF1_C_sf"/>
</dbReference>
<keyword evidence="8" id="KW-1185">Reference proteome</keyword>
<proteinExistence type="predicted"/>
<feature type="compositionally biased region" description="Basic and acidic residues" evidence="5">
    <location>
        <begin position="204"/>
        <end position="215"/>
    </location>
</feature>
<comment type="caution">
    <text evidence="7">The sequence shown here is derived from an EMBL/GenBank/DDBJ whole genome shotgun (WGS) entry which is preliminary data.</text>
</comment>
<evidence type="ECO:0000256" key="1">
    <source>
        <dbReference type="ARBA" id="ARBA00022723"/>
    </source>
</evidence>
<sequence>MKVEDGAPPAPETAALRVCGHCRRDVAAANFSLHEAHCRRFLAICPECLEPVALKEMQAHRGEAHRQVRCGLCHQTMQQYLLQHHEAEECPERSAQCRFCNLELPFRKLPAHLEACGSRTTTCWDCGKYVMYRALEDHHVSCSASHGPRATGEVKGHICQQCKCRFPDEQYLQHLNECAPLPRLLGALGPGCPPQGGSATEEGQDVRPKRPEKESPALVGKPTLKPPKGRRGALGRLAFTPIPPQVPDPAVDPDYDQLTACPQCDILLPGPTFARHQKKCLRRQTASVQALRRSPRLLGRKEPAGQSNPSGETPDQP</sequence>
<protein>
    <recommendedName>
        <fullName evidence="6">TRAF-type domain-containing protein</fullName>
    </recommendedName>
</protein>
<dbReference type="InterPro" id="IPR051986">
    <property type="entry name" value="Innate_Immune_Apopt_Reg"/>
</dbReference>
<evidence type="ECO:0000256" key="3">
    <source>
        <dbReference type="ARBA" id="ARBA00022833"/>
    </source>
</evidence>
<dbReference type="GO" id="GO:0005739">
    <property type="term" value="C:mitochondrion"/>
    <property type="evidence" value="ECO:0007669"/>
    <property type="project" value="TreeGrafter"/>
</dbReference>
<reference evidence="7" key="1">
    <citation type="journal article" date="2023" name="DNA Res.">
        <title>Chromosome-level genome assembly of Phrynocephalus forsythii using third-generation DNA sequencing and Hi-C analysis.</title>
        <authorList>
            <person name="Qi Y."/>
            <person name="Zhao W."/>
            <person name="Zhao Y."/>
            <person name="Niu C."/>
            <person name="Cao S."/>
            <person name="Zhang Y."/>
        </authorList>
    </citation>
    <scope>NUCLEOTIDE SEQUENCE</scope>
    <source>
        <tissue evidence="7">Muscle</tissue>
    </source>
</reference>
<keyword evidence="2 4" id="KW-0863">Zinc-finger</keyword>
<dbReference type="InterPro" id="IPR041386">
    <property type="entry name" value="XAF1_C"/>
</dbReference>
<evidence type="ECO:0000256" key="5">
    <source>
        <dbReference type="SAM" id="MobiDB-lite"/>
    </source>
</evidence>
<dbReference type="Pfam" id="PF21366">
    <property type="entry name" value="TRAFD1-XIAF1_ZnF"/>
    <property type="match status" value="1"/>
</dbReference>
<gene>
    <name evidence="7" type="ORF">JRQ81_008230</name>
</gene>
<feature type="region of interest" description="Disordered" evidence="5">
    <location>
        <begin position="189"/>
        <end position="254"/>
    </location>
</feature>
<name>A0A9Q1AT06_9SAUR</name>
<accession>A0A9Q1AT06</accession>
<feature type="region of interest" description="Disordered" evidence="5">
    <location>
        <begin position="283"/>
        <end position="317"/>
    </location>
</feature>
<dbReference type="PANTHER" id="PTHR16295">
    <property type="entry name" value="TRAF-TYPE ZINC FINGER PROTEIN-RELATED"/>
    <property type="match status" value="1"/>
</dbReference>
<feature type="domain" description="TRAF-type" evidence="6">
    <location>
        <begin position="84"/>
        <end position="136"/>
    </location>
</feature>
<evidence type="ECO:0000259" key="6">
    <source>
        <dbReference type="PROSITE" id="PS50145"/>
    </source>
</evidence>
<dbReference type="InterPro" id="IPR001293">
    <property type="entry name" value="Znf_TRAF"/>
</dbReference>
<keyword evidence="3 4" id="KW-0862">Zinc</keyword>
<organism evidence="7 8">
    <name type="scientific">Phrynocephalus forsythii</name>
    <dbReference type="NCBI Taxonomy" id="171643"/>
    <lineage>
        <taxon>Eukaryota</taxon>
        <taxon>Metazoa</taxon>
        <taxon>Chordata</taxon>
        <taxon>Craniata</taxon>
        <taxon>Vertebrata</taxon>
        <taxon>Euteleostomi</taxon>
        <taxon>Lepidosauria</taxon>
        <taxon>Squamata</taxon>
        <taxon>Bifurcata</taxon>
        <taxon>Unidentata</taxon>
        <taxon>Episquamata</taxon>
        <taxon>Toxicofera</taxon>
        <taxon>Iguania</taxon>
        <taxon>Acrodonta</taxon>
        <taxon>Agamidae</taxon>
        <taxon>Agaminae</taxon>
        <taxon>Phrynocephalus</taxon>
    </lineage>
</organism>
<dbReference type="Pfam" id="PF18608">
    <property type="entry name" value="XAF1_C"/>
    <property type="match status" value="1"/>
</dbReference>
<dbReference type="InterPro" id="IPR049439">
    <property type="entry name" value="TRAFD1-XIAF1_Znf"/>
</dbReference>
<dbReference type="EMBL" id="JAPFRF010000017">
    <property type="protein sequence ID" value="KAJ7308950.1"/>
    <property type="molecule type" value="Genomic_DNA"/>
</dbReference>
<evidence type="ECO:0000313" key="7">
    <source>
        <dbReference type="EMBL" id="KAJ7308950.1"/>
    </source>
</evidence>
<feature type="compositionally biased region" description="Polar residues" evidence="5">
    <location>
        <begin position="305"/>
        <end position="317"/>
    </location>
</feature>
<dbReference type="Gene3D" id="3.30.40.10">
    <property type="entry name" value="Zinc/RING finger domain, C3HC4 (zinc finger)"/>
    <property type="match status" value="2"/>
</dbReference>
<dbReference type="GO" id="GO:0006915">
    <property type="term" value="P:apoptotic process"/>
    <property type="evidence" value="ECO:0007669"/>
    <property type="project" value="InterPro"/>
</dbReference>
<dbReference type="PANTHER" id="PTHR16295:SF17">
    <property type="entry name" value="XIAP-ASSOCIATED FACTOR 1"/>
    <property type="match status" value="1"/>
</dbReference>
<dbReference type="GO" id="GO:0008270">
    <property type="term" value="F:zinc ion binding"/>
    <property type="evidence" value="ECO:0007669"/>
    <property type="project" value="UniProtKB-KW"/>
</dbReference>
<dbReference type="AlphaFoldDB" id="A0A9Q1AT06"/>
<dbReference type="PROSITE" id="PS50145">
    <property type="entry name" value="ZF_TRAF"/>
    <property type="match status" value="1"/>
</dbReference>
<evidence type="ECO:0000256" key="4">
    <source>
        <dbReference type="PROSITE-ProRule" id="PRU00207"/>
    </source>
</evidence>
<feature type="zinc finger region" description="TRAF-type" evidence="4">
    <location>
        <begin position="84"/>
        <end position="136"/>
    </location>
</feature>
<evidence type="ECO:0000256" key="2">
    <source>
        <dbReference type="ARBA" id="ARBA00022771"/>
    </source>
</evidence>
<dbReference type="OrthoDB" id="422728at2759"/>
<keyword evidence="1 4" id="KW-0479">Metal-binding</keyword>
<dbReference type="Proteomes" id="UP001142489">
    <property type="component" value="Unassembled WGS sequence"/>
</dbReference>
<dbReference type="InterPro" id="IPR013083">
    <property type="entry name" value="Znf_RING/FYVE/PHD"/>
</dbReference>
<dbReference type="Gene3D" id="6.10.250.1730">
    <property type="match status" value="1"/>
</dbReference>
<evidence type="ECO:0000313" key="8">
    <source>
        <dbReference type="Proteomes" id="UP001142489"/>
    </source>
</evidence>